<dbReference type="InterPro" id="IPR003814">
    <property type="entry name" value="FmdEsu_dom"/>
</dbReference>
<feature type="domain" description="Formylmethanofuran dehydrogenase subunit E" evidence="1">
    <location>
        <begin position="191"/>
        <end position="250"/>
    </location>
</feature>
<protein>
    <submittedName>
        <fullName evidence="2">FmdE, Molybdenum formylmethanofuran dehydrogenase operon</fullName>
    </submittedName>
</protein>
<dbReference type="EMBL" id="FOUU01000002">
    <property type="protein sequence ID" value="SFM60562.1"/>
    <property type="molecule type" value="Genomic_DNA"/>
</dbReference>
<dbReference type="RefSeq" id="WP_093393677.1">
    <property type="nucleotide sequence ID" value="NZ_FOUU01000002.1"/>
</dbReference>
<name>A0A1I4S7T6_9BACT</name>
<sequence length="355" mass="39419">MRGKSFVPAILLIFALLLGPHRAFAGVGSYNTWYDRGKLIASFSLDYFRSLGFSPVPEDLVLITNAAYAQIYGESTHAVVDGFSDVLGVKRGKGSLIEVHSSSWAPLWSALFDKKSGYCVYIELAEGSGANHLTIKISAERIDADYVISHVGEWTEKQANKVFGGNEFRIISIANAVAEGAPELAVRAFEFHDHYCPGVTSGIIMALYLLEHFPPRNGSGYFIHGVDPWCKEDAFLTILNATPGKKQYAVYYPSDDDRAQRTDEGRDASTIAYRQREDGSWEGVVLSFSWGDPTCPGSGRSLDRMLCMDLWYLDRLDRPEEFVKVIKQFELPSGITPQDWARPGVDPLKELGLAR</sequence>
<dbReference type="OrthoDB" id="5417016at2"/>
<proteinExistence type="predicted"/>
<reference evidence="2 3" key="1">
    <citation type="submission" date="2016-10" db="EMBL/GenBank/DDBJ databases">
        <authorList>
            <person name="de Groot N.N."/>
        </authorList>
    </citation>
    <scope>NUCLEOTIDE SEQUENCE [LARGE SCALE GENOMIC DNA]</scope>
    <source>
        <strain evidence="2 3">DSM 9990</strain>
    </source>
</reference>
<dbReference type="Proteomes" id="UP000199611">
    <property type="component" value="Unassembled WGS sequence"/>
</dbReference>
<gene>
    <name evidence="2" type="ORF">SAMN05660836_00811</name>
</gene>
<evidence type="ECO:0000259" key="1">
    <source>
        <dbReference type="Pfam" id="PF02663"/>
    </source>
</evidence>
<dbReference type="STRING" id="39841.SAMN05660836_00811"/>
<dbReference type="Pfam" id="PF02663">
    <property type="entry name" value="FmdE"/>
    <property type="match status" value="1"/>
</dbReference>
<evidence type="ECO:0000313" key="3">
    <source>
        <dbReference type="Proteomes" id="UP000199611"/>
    </source>
</evidence>
<evidence type="ECO:0000313" key="2">
    <source>
        <dbReference type="EMBL" id="SFM60562.1"/>
    </source>
</evidence>
<organism evidence="2 3">
    <name type="scientific">Thermodesulforhabdus norvegica</name>
    <dbReference type="NCBI Taxonomy" id="39841"/>
    <lineage>
        <taxon>Bacteria</taxon>
        <taxon>Pseudomonadati</taxon>
        <taxon>Thermodesulfobacteriota</taxon>
        <taxon>Syntrophobacteria</taxon>
        <taxon>Syntrophobacterales</taxon>
        <taxon>Thermodesulforhabdaceae</taxon>
        <taxon>Thermodesulforhabdus</taxon>
    </lineage>
</organism>
<keyword evidence="3" id="KW-1185">Reference proteome</keyword>
<dbReference type="SUPFAM" id="SSF143555">
    <property type="entry name" value="FwdE-like"/>
    <property type="match status" value="1"/>
</dbReference>
<dbReference type="AlphaFoldDB" id="A0A1I4S7T6"/>
<dbReference type="Gene3D" id="3.30.1330.130">
    <property type="match status" value="1"/>
</dbReference>
<accession>A0A1I4S7T6</accession>